<dbReference type="InterPro" id="IPR003594">
    <property type="entry name" value="HATPase_dom"/>
</dbReference>
<feature type="transmembrane region" description="Helical" evidence="4">
    <location>
        <begin position="83"/>
        <end position="103"/>
    </location>
</feature>
<keyword evidence="4" id="KW-1133">Transmembrane helix</keyword>
<dbReference type="Gene3D" id="3.30.565.10">
    <property type="entry name" value="Histidine kinase-like ATPase, C-terminal domain"/>
    <property type="match status" value="1"/>
</dbReference>
<accession>A0ABS4ZM66</accession>
<organism evidence="6 7">
    <name type="scientific">Microbacterium amylolyticum</name>
    <dbReference type="NCBI Taxonomy" id="936337"/>
    <lineage>
        <taxon>Bacteria</taxon>
        <taxon>Bacillati</taxon>
        <taxon>Actinomycetota</taxon>
        <taxon>Actinomycetes</taxon>
        <taxon>Micrococcales</taxon>
        <taxon>Microbacteriaceae</taxon>
        <taxon>Microbacterium</taxon>
    </lineage>
</organism>
<dbReference type="InterPro" id="IPR036890">
    <property type="entry name" value="HATPase_C_sf"/>
</dbReference>
<sequence>MTTELGPHASQSGETRARIERAIEVVTAIGASIIASQAFAIAWSMQTGDPWGRVMFSLTMVAVLVMILCCLMGRGARTTSGVVAIIIPVMLVMWIAGIGAATMQSRETPWPYFMLTVATAAAIVAFSPPWQLVSAIGVPALFAAGRLIHADDTSDGPMAVFSDVSMSLLLGTAFVLVARVVRTTASKIDDERGRAIPAYTAAAAADAAERERVEIAGLMHDSVLAALIAASRAQMPRERELAVSMAREALTRLSDEDGTAVVGPNPPIDLAGIAERLRGQISPLGIERITVTGAREVLVPARAARALVLAAAQAASNAVAHADGVGLNVRIAEAPGGVRIVVSDEGPGFDVSAIPADRLGIRGSIIARVAAVGGSARVTSSPSGTSVELAYTVPHVVEGDRAEIAPADGSAEGETAS</sequence>
<dbReference type="Proteomes" id="UP001519362">
    <property type="component" value="Unassembled WGS sequence"/>
</dbReference>
<evidence type="ECO:0000256" key="3">
    <source>
        <dbReference type="ARBA" id="ARBA00023012"/>
    </source>
</evidence>
<feature type="transmembrane region" description="Helical" evidence="4">
    <location>
        <begin position="133"/>
        <end position="150"/>
    </location>
</feature>
<evidence type="ECO:0000313" key="7">
    <source>
        <dbReference type="Proteomes" id="UP001519362"/>
    </source>
</evidence>
<keyword evidence="4" id="KW-0472">Membrane</keyword>
<dbReference type="PANTHER" id="PTHR24421:SF61">
    <property type="entry name" value="OXYGEN SENSOR HISTIDINE KINASE NREB"/>
    <property type="match status" value="1"/>
</dbReference>
<comment type="caution">
    <text evidence="6">The sequence shown here is derived from an EMBL/GenBank/DDBJ whole genome shotgun (WGS) entry which is preliminary data.</text>
</comment>
<dbReference type="RefSeq" id="WP_165133682.1">
    <property type="nucleotide sequence ID" value="NZ_CP049253.1"/>
</dbReference>
<dbReference type="GO" id="GO:0016301">
    <property type="term" value="F:kinase activity"/>
    <property type="evidence" value="ECO:0007669"/>
    <property type="project" value="UniProtKB-KW"/>
</dbReference>
<dbReference type="EMBL" id="JAGIOL010000001">
    <property type="protein sequence ID" value="MBP2437551.1"/>
    <property type="molecule type" value="Genomic_DNA"/>
</dbReference>
<feature type="transmembrane region" description="Helical" evidence="4">
    <location>
        <begin position="156"/>
        <end position="178"/>
    </location>
</feature>
<feature type="transmembrane region" description="Helical" evidence="4">
    <location>
        <begin position="109"/>
        <end position="126"/>
    </location>
</feature>
<dbReference type="Pfam" id="PF13581">
    <property type="entry name" value="HATPase_c_2"/>
    <property type="match status" value="1"/>
</dbReference>
<protein>
    <submittedName>
        <fullName evidence="6">Signal transduction histidine kinase</fullName>
    </submittedName>
</protein>
<feature type="transmembrane region" description="Helical" evidence="4">
    <location>
        <begin position="25"/>
        <end position="45"/>
    </location>
</feature>
<proteinExistence type="predicted"/>
<dbReference type="PANTHER" id="PTHR24421">
    <property type="entry name" value="NITRATE/NITRITE SENSOR PROTEIN NARX-RELATED"/>
    <property type="match status" value="1"/>
</dbReference>
<feature type="transmembrane region" description="Helical" evidence="4">
    <location>
        <begin position="51"/>
        <end position="71"/>
    </location>
</feature>
<evidence type="ECO:0000256" key="4">
    <source>
        <dbReference type="SAM" id="Phobius"/>
    </source>
</evidence>
<keyword evidence="3" id="KW-0902">Two-component regulatory system</keyword>
<dbReference type="SUPFAM" id="SSF55874">
    <property type="entry name" value="ATPase domain of HSP90 chaperone/DNA topoisomerase II/histidine kinase"/>
    <property type="match status" value="1"/>
</dbReference>
<evidence type="ECO:0000313" key="6">
    <source>
        <dbReference type="EMBL" id="MBP2437551.1"/>
    </source>
</evidence>
<name>A0ABS4ZM66_9MICO</name>
<keyword evidence="4" id="KW-0812">Transmembrane</keyword>
<keyword evidence="1" id="KW-0808">Transferase</keyword>
<evidence type="ECO:0000256" key="2">
    <source>
        <dbReference type="ARBA" id="ARBA00022777"/>
    </source>
</evidence>
<gene>
    <name evidence="6" type="ORF">JOF34_002137</name>
</gene>
<feature type="domain" description="Histidine kinase/HSP90-like ATPase" evidence="5">
    <location>
        <begin position="294"/>
        <end position="358"/>
    </location>
</feature>
<keyword evidence="7" id="KW-1185">Reference proteome</keyword>
<evidence type="ECO:0000256" key="1">
    <source>
        <dbReference type="ARBA" id="ARBA00022679"/>
    </source>
</evidence>
<reference evidence="6 7" key="1">
    <citation type="submission" date="2021-03" db="EMBL/GenBank/DDBJ databases">
        <title>Sequencing the genomes of 1000 actinobacteria strains.</title>
        <authorList>
            <person name="Klenk H.-P."/>
        </authorList>
    </citation>
    <scope>NUCLEOTIDE SEQUENCE [LARGE SCALE GENOMIC DNA]</scope>
    <source>
        <strain evidence="6 7">DSM 24221</strain>
    </source>
</reference>
<dbReference type="InterPro" id="IPR050482">
    <property type="entry name" value="Sensor_HK_TwoCompSys"/>
</dbReference>
<keyword evidence="2 6" id="KW-0418">Kinase</keyword>
<evidence type="ECO:0000259" key="5">
    <source>
        <dbReference type="Pfam" id="PF13581"/>
    </source>
</evidence>